<evidence type="ECO:0000313" key="2">
    <source>
        <dbReference type="EMBL" id="CAL6081888.1"/>
    </source>
</evidence>
<organism evidence="1">
    <name type="scientific">Hexamita inflata</name>
    <dbReference type="NCBI Taxonomy" id="28002"/>
    <lineage>
        <taxon>Eukaryota</taxon>
        <taxon>Metamonada</taxon>
        <taxon>Diplomonadida</taxon>
        <taxon>Hexamitidae</taxon>
        <taxon>Hexamitinae</taxon>
        <taxon>Hexamita</taxon>
    </lineage>
</organism>
<accession>A0AA86NEA3</accession>
<dbReference type="Proteomes" id="UP001642409">
    <property type="component" value="Unassembled WGS sequence"/>
</dbReference>
<dbReference type="EMBL" id="CAXDID020000357">
    <property type="protein sequence ID" value="CAL6081888.1"/>
    <property type="molecule type" value="Genomic_DNA"/>
</dbReference>
<dbReference type="EMBL" id="CATOUU010000145">
    <property type="protein sequence ID" value="CAI9917944.1"/>
    <property type="molecule type" value="Genomic_DNA"/>
</dbReference>
<reference evidence="2 3" key="2">
    <citation type="submission" date="2024-07" db="EMBL/GenBank/DDBJ databases">
        <authorList>
            <person name="Akdeniz Z."/>
        </authorList>
    </citation>
    <scope>NUCLEOTIDE SEQUENCE [LARGE SCALE GENOMIC DNA]</scope>
</reference>
<comment type="caution">
    <text evidence="1">The sequence shown here is derived from an EMBL/GenBank/DDBJ whole genome shotgun (WGS) entry which is preliminary data.</text>
</comment>
<name>A0AA86NEA3_9EUKA</name>
<dbReference type="AlphaFoldDB" id="A0AA86NEA3"/>
<proteinExistence type="predicted"/>
<reference evidence="1" key="1">
    <citation type="submission" date="2023-06" db="EMBL/GenBank/DDBJ databases">
        <authorList>
            <person name="Kurt Z."/>
        </authorList>
    </citation>
    <scope>NUCLEOTIDE SEQUENCE</scope>
</reference>
<evidence type="ECO:0000313" key="3">
    <source>
        <dbReference type="Proteomes" id="UP001642409"/>
    </source>
</evidence>
<sequence>MIQKWLLYIFTSTETEDGQDNILDSVSPLRQQYFEILIKPRIQLAAAEKWHLLQFVFQKYFIAAGVESIEFGYKQRQSRNSFQIYLLQQKQKTARTIYLIRFQH</sequence>
<gene>
    <name evidence="1" type="ORF">HINF_LOCUS5589</name>
    <name evidence="2" type="ORF">HINF_LOCUS60680</name>
</gene>
<protein>
    <submittedName>
        <fullName evidence="2">Hypothetical_protein</fullName>
    </submittedName>
</protein>
<evidence type="ECO:0000313" key="1">
    <source>
        <dbReference type="EMBL" id="CAI9917944.1"/>
    </source>
</evidence>
<keyword evidence="3" id="KW-1185">Reference proteome</keyword>